<dbReference type="EMBL" id="KU923576">
    <property type="protein sequence ID" value="AOA33840.1"/>
    <property type="molecule type" value="Genomic_DNA"/>
</dbReference>
<name>A0A1B2LQI8_AERSS</name>
<reference evidence="2" key="1">
    <citation type="journal article" date="2016" name="FEMS Microbiol. Lett.">
        <title>Aeromonas salmonicida subsp. salmonicida strains isolated from Chinese freshwater fish contain a novel genomic island and possible regional-specific mobile genetic elements profiles.</title>
        <authorList>
            <person name="Long M."/>
            <person name="Nielsen T.K."/>
            <person name="Leisner J.J."/>
            <person name="Hansen L.H."/>
            <person name="Shen Z.X."/>
            <person name="Zhang Q.Q."/>
            <person name="Li A."/>
        </authorList>
    </citation>
    <scope>NUCLEOTIDE SEQUENCE</scope>
    <source>
        <strain evidence="2">BG</strain>
    </source>
</reference>
<evidence type="ECO:0000256" key="1">
    <source>
        <dbReference type="SAM" id="Phobius"/>
    </source>
</evidence>
<keyword evidence="1" id="KW-0812">Transmembrane</keyword>
<evidence type="ECO:0000313" key="2">
    <source>
        <dbReference type="EMBL" id="AOA33840.1"/>
    </source>
</evidence>
<protein>
    <submittedName>
        <fullName evidence="2">Uncharacterized protein</fullName>
    </submittedName>
</protein>
<proteinExistence type="predicted"/>
<keyword evidence="1" id="KW-1133">Transmembrane helix</keyword>
<sequence>MIRIHPANFTALFAQSAAINDRQQITYPLRLLVLTLLPLLIGLEIGATAPGNLRTVLMLPPSVPE</sequence>
<dbReference type="AlphaFoldDB" id="A0A1B2LQI8"/>
<accession>A0A1B2LQI8</accession>
<feature type="transmembrane region" description="Helical" evidence="1">
    <location>
        <begin position="31"/>
        <end position="49"/>
    </location>
</feature>
<keyword evidence="1" id="KW-0472">Membrane</keyword>
<organism evidence="2">
    <name type="scientific">Aeromonas salmonicida subsp. salmonicida</name>
    <dbReference type="NCBI Taxonomy" id="29491"/>
    <lineage>
        <taxon>Bacteria</taxon>
        <taxon>Pseudomonadati</taxon>
        <taxon>Pseudomonadota</taxon>
        <taxon>Gammaproteobacteria</taxon>
        <taxon>Aeromonadales</taxon>
        <taxon>Aeromonadaceae</taxon>
        <taxon>Aeromonas</taxon>
    </lineage>
</organism>